<reference evidence="4" key="2">
    <citation type="journal article" date="2019" name="Int. J. Syst. Evol. Microbiol.">
        <title>The Global Catalogue of Microorganisms (GCM) 10K type strain sequencing project: providing services to taxonomists for standard genome sequencing and annotation.</title>
        <authorList>
            <consortium name="The Broad Institute Genomics Platform"/>
            <consortium name="The Broad Institute Genome Sequencing Center for Infectious Disease"/>
            <person name="Wu L."/>
            <person name="Ma J."/>
        </authorList>
    </citation>
    <scope>NUCLEOTIDE SEQUENCE [LARGE SCALE GENOMIC DNA]</scope>
    <source>
        <strain evidence="4">NBRC 107715</strain>
    </source>
</reference>
<gene>
    <name evidence="2" type="ORF">GCM10007888_45660</name>
    <name evidence="1" type="ORF">MOX02_56370</name>
</gene>
<reference evidence="2" key="1">
    <citation type="journal article" date="2014" name="Int. J. Syst. Evol. Microbiol.">
        <title>Complete genome of a new Firmicutes species belonging to the dominant human colonic microbiota ('Ruminococcus bicirculans') reveals two chromosomes and a selective capacity to utilize plant glucans.</title>
        <authorList>
            <consortium name="NISC Comparative Sequencing Program"/>
            <person name="Wegmann U."/>
            <person name="Louis P."/>
            <person name="Goesmann A."/>
            <person name="Henrissat B."/>
            <person name="Duncan S.H."/>
            <person name="Flint H.J."/>
        </authorList>
    </citation>
    <scope>NUCLEOTIDE SEQUENCE</scope>
    <source>
        <strain evidence="2">NBRC 107715</strain>
    </source>
</reference>
<keyword evidence="4" id="KW-1185">Reference proteome</keyword>
<protein>
    <submittedName>
        <fullName evidence="1">Uncharacterized protein</fullName>
    </submittedName>
</protein>
<proteinExistence type="predicted"/>
<dbReference type="Proteomes" id="UP001156856">
    <property type="component" value="Unassembled WGS sequence"/>
</dbReference>
<dbReference type="EMBL" id="BJZU01000166">
    <property type="protein sequence ID" value="GEP07599.1"/>
    <property type="molecule type" value="Genomic_DNA"/>
</dbReference>
<evidence type="ECO:0000313" key="4">
    <source>
        <dbReference type="Proteomes" id="UP001156856"/>
    </source>
</evidence>
<sequence length="126" mass="13887">MALGSVFTGAKTMADQPQTHEGAAARISFDLLREAYIDLAHRLLSIEEEPARELLRSVEQRAVLKISTLCDSEAVLMPNPEVLAAAAAPVCAVLREAQIGEPEPLWMRWEEDDHRRVSPSAPRATQ</sequence>
<evidence type="ECO:0000313" key="3">
    <source>
        <dbReference type="Proteomes" id="UP000321960"/>
    </source>
</evidence>
<name>A0A512JCF0_9HYPH</name>
<reference evidence="2" key="4">
    <citation type="submission" date="2023-01" db="EMBL/GenBank/DDBJ databases">
        <title>Draft genome sequence of Methylobacterium oxalidis strain NBRC 107715.</title>
        <authorList>
            <person name="Sun Q."/>
            <person name="Mori K."/>
        </authorList>
    </citation>
    <scope>NUCLEOTIDE SEQUENCE</scope>
    <source>
        <strain evidence="2">NBRC 107715</strain>
    </source>
</reference>
<accession>A0A512JCF0</accession>
<dbReference type="Proteomes" id="UP000321960">
    <property type="component" value="Unassembled WGS sequence"/>
</dbReference>
<reference evidence="1 3" key="3">
    <citation type="submission" date="2019-07" db="EMBL/GenBank/DDBJ databases">
        <title>Whole genome shotgun sequence of Methylobacterium oxalidis NBRC 107715.</title>
        <authorList>
            <person name="Hosoyama A."/>
            <person name="Uohara A."/>
            <person name="Ohji S."/>
            <person name="Ichikawa N."/>
        </authorList>
    </citation>
    <scope>NUCLEOTIDE SEQUENCE [LARGE SCALE GENOMIC DNA]</scope>
    <source>
        <strain evidence="1 3">NBRC 107715</strain>
    </source>
</reference>
<dbReference type="EMBL" id="BSPK01000098">
    <property type="protein sequence ID" value="GLS66184.1"/>
    <property type="molecule type" value="Genomic_DNA"/>
</dbReference>
<evidence type="ECO:0000313" key="1">
    <source>
        <dbReference type="EMBL" id="GEP07599.1"/>
    </source>
</evidence>
<organism evidence="1 3">
    <name type="scientific">Methylobacterium oxalidis</name>
    <dbReference type="NCBI Taxonomy" id="944322"/>
    <lineage>
        <taxon>Bacteria</taxon>
        <taxon>Pseudomonadati</taxon>
        <taxon>Pseudomonadota</taxon>
        <taxon>Alphaproteobacteria</taxon>
        <taxon>Hyphomicrobiales</taxon>
        <taxon>Methylobacteriaceae</taxon>
        <taxon>Methylobacterium</taxon>
    </lineage>
</organism>
<dbReference type="AlphaFoldDB" id="A0A512JCF0"/>
<evidence type="ECO:0000313" key="2">
    <source>
        <dbReference type="EMBL" id="GLS66184.1"/>
    </source>
</evidence>
<comment type="caution">
    <text evidence="1">The sequence shown here is derived from an EMBL/GenBank/DDBJ whole genome shotgun (WGS) entry which is preliminary data.</text>
</comment>